<reference evidence="4" key="2">
    <citation type="submission" date="2016-01" db="EMBL/GenBank/DDBJ databases">
        <authorList>
            <person name="Poehlein A."/>
            <person name="Schlien K."/>
            <person name="Gottschalk G."/>
            <person name="Buckel W."/>
            <person name="Daniel R."/>
        </authorList>
    </citation>
    <scope>NUCLEOTIDE SEQUENCE [LARGE SCALE GENOMIC DNA]</scope>
    <source>
        <strain evidence="4">X2</strain>
    </source>
</reference>
<gene>
    <name evidence="2" type="ORF">CPRO_07570</name>
    <name evidence="3" type="ORF">SAMN02745151_00722</name>
</gene>
<proteinExistence type="predicted"/>
<keyword evidence="4" id="KW-1185">Reference proteome</keyword>
<dbReference type="AlphaFoldDB" id="A0A120MK72"/>
<dbReference type="Pfam" id="PF05272">
    <property type="entry name" value="VapE-like_dom"/>
    <property type="match status" value="1"/>
</dbReference>
<sequence>MQNDRQITISTAGSRKATNWQPQTMRIAELFEKLRTPLRGKETLSAYMSMKKHQQDELKDVGGFIGGNLTGRRKKGAVLNRDVITLDMDNCPPESTKAILQRLSSLGMMYAVYSTRKHSPAAPRLRVVVPTDRKMLPEEYEPIARKLAALVQPEMHWFDPTTFQVERLMYWPSCCVDSEYIFTYEDKPLLSADGMLGTYENWLNVASWPQVPGEQKLRERSAAKQGDPTEKKGTVGAFCRIYSVVQAMDTFLPGVYAPTEQSDRYTFVGGSTTGGAIIYDDEKFLFSHHASDPCSGQLVNAFDLVRLHLFGEQDDEAKEGTPTNKLPSYDLMCRKAIEDKDVLALLQKERMEQAETEFKDIQEGFAETEDTLEWMRRLRVHPKTGLPESTIDNVWIILENDRNLKGKFAINEFAGRGEILGALPWNTGIKRRFWDDNDNQGLYWYLEKSYRISGAAKIDGALSLHSNKNSFNDVTKYLKELKWDGVPRLDTLLIDYLGAEDSIYTRAVTRKAFTAAVARAYIPGFKFDYMTIFTGPQGIGKSTLLAKMSKGWFNDSIRTFEGKEASELLQGVWLVEVGELDAFNRSDVGRIKQFLSQQADRFRAAYGRHVKEMPRRCVFFGTTNDAEFLTDRTGNRRFWPLVVGARKAKKSVWADLDNDLDQLWAEAAMRFKIGEPLYLSGEVEKAAKEQQESHRKTSTREGIISDFLEQKVPADWLSWKLEQRRMFWEGNAAFDGELVPRKKVCALEVWCEALGCDQRMIKNSDTAEINSIISSVKGWSRLQNPQPFGYCKNQRGFKNDQLQSPF</sequence>
<dbReference type="Proteomes" id="UP000068026">
    <property type="component" value="Chromosome"/>
</dbReference>
<dbReference type="PANTHER" id="PTHR34985:SF1">
    <property type="entry name" value="SLR0554 PROTEIN"/>
    <property type="match status" value="1"/>
</dbReference>
<accession>A0A120MK72</accession>
<reference evidence="3" key="4">
    <citation type="submission" date="2016-11" db="EMBL/GenBank/DDBJ databases">
        <authorList>
            <person name="Varghese N."/>
            <person name="Submissions S."/>
        </authorList>
    </citation>
    <scope>NUCLEOTIDE SEQUENCE</scope>
    <source>
        <strain evidence="3">DSM 1682</strain>
    </source>
</reference>
<dbReference type="InterPro" id="IPR027417">
    <property type="entry name" value="P-loop_NTPase"/>
</dbReference>
<dbReference type="RefSeq" id="WP_066047980.1">
    <property type="nucleotide sequence ID" value="NZ_CP014223.1"/>
</dbReference>
<reference evidence="2 4" key="1">
    <citation type="journal article" date="2016" name="Genome Announc.">
        <title>Complete Genome Sequence of the Amino Acid-Fermenting Clostridium propionicum X2 (DSM 1682).</title>
        <authorList>
            <person name="Poehlein A."/>
            <person name="Schlien K."/>
            <person name="Chowdhury N.P."/>
            <person name="Gottschalk G."/>
            <person name="Buckel W."/>
            <person name="Daniel R."/>
        </authorList>
    </citation>
    <scope>NUCLEOTIDE SEQUENCE [LARGE SCALE GENOMIC DNA]</scope>
    <source>
        <strain evidence="2 4">X2</strain>
    </source>
</reference>
<dbReference type="KEGG" id="cpro:CPRO_07570"/>
<dbReference type="EMBL" id="CP014223">
    <property type="protein sequence ID" value="AMJ40358.1"/>
    <property type="molecule type" value="Genomic_DNA"/>
</dbReference>
<evidence type="ECO:0000313" key="2">
    <source>
        <dbReference type="EMBL" id="AMJ40358.1"/>
    </source>
</evidence>
<dbReference type="SUPFAM" id="SSF52540">
    <property type="entry name" value="P-loop containing nucleoside triphosphate hydrolases"/>
    <property type="match status" value="1"/>
</dbReference>
<dbReference type="OrthoDB" id="9763644at2"/>
<evidence type="ECO:0000313" key="3">
    <source>
        <dbReference type="EMBL" id="SHE44210.1"/>
    </source>
</evidence>
<protein>
    <submittedName>
        <fullName evidence="3">Predicted P-loop ATPase and inactivated derivatives</fullName>
    </submittedName>
    <submittedName>
        <fullName evidence="2">Virulence-associated protein E</fullName>
    </submittedName>
</protein>
<dbReference type="EMBL" id="FQUA01000002">
    <property type="protein sequence ID" value="SHE44210.1"/>
    <property type="molecule type" value="Genomic_DNA"/>
</dbReference>
<dbReference type="InterPro" id="IPR007936">
    <property type="entry name" value="VapE-like_dom"/>
</dbReference>
<evidence type="ECO:0000313" key="5">
    <source>
        <dbReference type="Proteomes" id="UP000184204"/>
    </source>
</evidence>
<evidence type="ECO:0000259" key="1">
    <source>
        <dbReference type="Pfam" id="PF05272"/>
    </source>
</evidence>
<organism evidence="3 5">
    <name type="scientific">Anaerotignum propionicum DSM 1682</name>
    <dbReference type="NCBI Taxonomy" id="991789"/>
    <lineage>
        <taxon>Bacteria</taxon>
        <taxon>Bacillati</taxon>
        <taxon>Bacillota</taxon>
        <taxon>Clostridia</taxon>
        <taxon>Lachnospirales</taxon>
        <taxon>Anaerotignaceae</taxon>
        <taxon>Anaerotignum</taxon>
    </lineage>
</organism>
<evidence type="ECO:0000313" key="4">
    <source>
        <dbReference type="Proteomes" id="UP000068026"/>
    </source>
</evidence>
<name>A0A120MK72_ANAPI</name>
<dbReference type="PANTHER" id="PTHR34985">
    <property type="entry name" value="SLR0554 PROTEIN"/>
    <property type="match status" value="1"/>
</dbReference>
<feature type="domain" description="Virulence-associated protein E-like" evidence="1">
    <location>
        <begin position="478"/>
        <end position="695"/>
    </location>
</feature>
<dbReference type="Proteomes" id="UP000184204">
    <property type="component" value="Unassembled WGS sequence"/>
</dbReference>
<reference evidence="5" key="3">
    <citation type="submission" date="2016-11" db="EMBL/GenBank/DDBJ databases">
        <authorList>
            <person name="Jaros S."/>
            <person name="Januszkiewicz K."/>
            <person name="Wedrychowicz H."/>
        </authorList>
    </citation>
    <scope>NUCLEOTIDE SEQUENCE [LARGE SCALE GENOMIC DNA]</scope>
    <source>
        <strain evidence="5">DSM 1682</strain>
    </source>
</reference>